<accession>A0A1N7NWC5</accession>
<dbReference type="Proteomes" id="UP000186026">
    <property type="component" value="Unassembled WGS sequence"/>
</dbReference>
<gene>
    <name evidence="1" type="ORF">SAMN05421761_11224</name>
</gene>
<evidence type="ECO:0000313" key="1">
    <source>
        <dbReference type="EMBL" id="SIT02581.1"/>
    </source>
</evidence>
<reference evidence="2" key="1">
    <citation type="submission" date="2017-01" db="EMBL/GenBank/DDBJ databases">
        <authorList>
            <person name="Varghese N."/>
            <person name="Submissions S."/>
        </authorList>
    </citation>
    <scope>NUCLEOTIDE SEQUENCE [LARGE SCALE GENOMIC DNA]</scope>
    <source>
        <strain evidence="2">DSM 46698</strain>
    </source>
</reference>
<proteinExistence type="predicted"/>
<keyword evidence="2" id="KW-1185">Reference proteome</keyword>
<organism evidence="1 2">
    <name type="scientific">Belliella pelovolcani</name>
    <dbReference type="NCBI Taxonomy" id="529505"/>
    <lineage>
        <taxon>Bacteria</taxon>
        <taxon>Pseudomonadati</taxon>
        <taxon>Bacteroidota</taxon>
        <taxon>Cytophagia</taxon>
        <taxon>Cytophagales</taxon>
        <taxon>Cyclobacteriaceae</taxon>
        <taxon>Belliella</taxon>
    </lineage>
</organism>
<name>A0A1N7NWC5_9BACT</name>
<sequence>MKFFFKSFLFFLLLNVYSCSPIDDSQNITDALESNKIDLRINGQKPIHSIRDLSASYCCNNELTISFLHWVTRPNELDYGGSAFELKLDKNGNILSLWYKDYTDPNNEFYSAFFTPISTLWIESFEYVEDQRLKMKIFGKLFKRTSNFFEEPEVVVIDTEIEIKEFIPCNCLSFISELTTGVRDFVFNRITRIEQDQSISYEAFSTNGYQIEFRNFKETINEMPLGLYIFDELSTTERIDFKKFTGVPRAFYAGVIPEEWYIYDTSGSFEIISKMQVNGELNSTVRINFVATLNGETVIEFKDAILETQL</sequence>
<dbReference type="AlphaFoldDB" id="A0A1N7NWC5"/>
<dbReference type="RefSeq" id="WP_076502166.1">
    <property type="nucleotide sequence ID" value="NZ_FTOP01000012.1"/>
</dbReference>
<dbReference type="EMBL" id="FTOP01000012">
    <property type="protein sequence ID" value="SIT02581.1"/>
    <property type="molecule type" value="Genomic_DNA"/>
</dbReference>
<protein>
    <submittedName>
        <fullName evidence="1">Uncharacterized protein</fullName>
    </submittedName>
</protein>
<evidence type="ECO:0000313" key="2">
    <source>
        <dbReference type="Proteomes" id="UP000186026"/>
    </source>
</evidence>
<dbReference type="OrthoDB" id="1434680at2"/>
<dbReference type="STRING" id="529505.SAMN05421761_11224"/>